<proteinExistence type="predicted"/>
<dbReference type="EMBL" id="QMFB01000010">
    <property type="protein sequence ID" value="RAV19864.1"/>
    <property type="molecule type" value="Genomic_DNA"/>
</dbReference>
<evidence type="ECO:0008006" key="3">
    <source>
        <dbReference type="Google" id="ProtNLM"/>
    </source>
</evidence>
<comment type="caution">
    <text evidence="1">The sequence shown here is derived from an EMBL/GenBank/DDBJ whole genome shotgun (WGS) entry which is preliminary data.</text>
</comment>
<name>A0A329MJ85_9BACL</name>
<reference evidence="1 2" key="1">
    <citation type="journal article" date="2009" name="Int. J. Syst. Evol. Microbiol.">
        <title>Paenibacillus contaminans sp. nov., isolated from a contaminated laboratory plate.</title>
        <authorList>
            <person name="Chou J.H."/>
            <person name="Lee J.H."/>
            <person name="Lin M.C."/>
            <person name="Chang P.S."/>
            <person name="Arun A.B."/>
            <person name="Young C.C."/>
            <person name="Chen W.M."/>
        </authorList>
    </citation>
    <scope>NUCLEOTIDE SEQUENCE [LARGE SCALE GENOMIC DNA]</scope>
    <source>
        <strain evidence="1 2">CKOBP-6</strain>
    </source>
</reference>
<dbReference type="AlphaFoldDB" id="A0A329MJ85"/>
<dbReference type="OrthoDB" id="2353476at2"/>
<evidence type="ECO:0000313" key="2">
    <source>
        <dbReference type="Proteomes" id="UP000250369"/>
    </source>
</evidence>
<evidence type="ECO:0000313" key="1">
    <source>
        <dbReference type="EMBL" id="RAV19864.1"/>
    </source>
</evidence>
<dbReference type="Pfam" id="PF11256">
    <property type="entry name" value="SAV0927-like"/>
    <property type="match status" value="1"/>
</dbReference>
<protein>
    <recommendedName>
        <fullName evidence="3">DUF3055 domain-containing protein</fullName>
    </recommendedName>
</protein>
<dbReference type="RefSeq" id="WP_113032294.1">
    <property type="nucleotide sequence ID" value="NZ_QMFB01000010.1"/>
</dbReference>
<keyword evidence="2" id="KW-1185">Reference proteome</keyword>
<dbReference type="Proteomes" id="UP000250369">
    <property type="component" value="Unassembled WGS sequence"/>
</dbReference>
<sequence length="97" mass="11268">MTLERLYDVTEQAQVNFIGYASEKERFDLAIMYTDNFFGKPLVICMQTGKSAVLSADDLDHVEQLMKSFSIKCREQAESFRACLQQWLPQISTQEQY</sequence>
<gene>
    <name evidence="1" type="ORF">DQG23_18220</name>
</gene>
<organism evidence="1 2">
    <name type="scientific">Paenibacillus contaminans</name>
    <dbReference type="NCBI Taxonomy" id="450362"/>
    <lineage>
        <taxon>Bacteria</taxon>
        <taxon>Bacillati</taxon>
        <taxon>Bacillota</taxon>
        <taxon>Bacilli</taxon>
        <taxon>Bacillales</taxon>
        <taxon>Paenibacillaceae</taxon>
        <taxon>Paenibacillus</taxon>
    </lineage>
</organism>
<accession>A0A329MJ85</accession>
<dbReference type="InterPro" id="IPR021415">
    <property type="entry name" value="SAV0927-like"/>
</dbReference>